<protein>
    <recommendedName>
        <fullName evidence="3">Lipoprotein</fullName>
    </recommendedName>
</protein>
<proteinExistence type="predicted"/>
<dbReference type="EMBL" id="LIDT01000013">
    <property type="protein sequence ID" value="OCR34017.1"/>
    <property type="molecule type" value="Genomic_DNA"/>
</dbReference>
<accession>A0A853PYB4</accession>
<organism evidence="1 2">
    <name type="scientific">Bacteroides fragilis</name>
    <dbReference type="NCBI Taxonomy" id="817"/>
    <lineage>
        <taxon>Bacteria</taxon>
        <taxon>Pseudomonadati</taxon>
        <taxon>Bacteroidota</taxon>
        <taxon>Bacteroidia</taxon>
        <taxon>Bacteroidales</taxon>
        <taxon>Bacteroidaceae</taxon>
        <taxon>Bacteroides</taxon>
    </lineage>
</organism>
<dbReference type="AlphaFoldDB" id="A0A853PYB4"/>
<dbReference type="RefSeq" id="WP_032579382.1">
    <property type="nucleotide sequence ID" value="NZ_JAIWZK010000001.1"/>
</dbReference>
<evidence type="ECO:0008006" key="3">
    <source>
        <dbReference type="Google" id="ProtNLM"/>
    </source>
</evidence>
<comment type="caution">
    <text evidence="1">The sequence shown here is derived from an EMBL/GenBank/DDBJ whole genome shotgun (WGS) entry which is preliminary data.</text>
</comment>
<sequence>MKRITPYLTLFFILSASCNNPLQTTHDGIISQESSAFLHSIEDKNPLKLIDFIDYGNIMDSLAMYSKDTIQKDVFLNLDWGLNPEQVNDSLRSMQILGKISSEENYWCINDNRHGTDIRIIIGGDFFRNRLSKITLLIEPVDGYAYSDIHHLKVIAYEYFLSQLCSGKRLKSENEEQNYNAVSYTGNIKYNLYYSIDGIRFDITDMFQAKIRKDSIRTEYLNKTTSE</sequence>
<reference evidence="1 2" key="1">
    <citation type="journal article" date="2016" name="PLoS ONE">
        <title>Genomic Diversity of Enterotoxigenic Strains of Bacteroides fragilis.</title>
        <authorList>
            <person name="Pierce J.V."/>
            <person name="Bernstein H.D."/>
        </authorList>
    </citation>
    <scope>NUCLEOTIDE SEQUENCE [LARGE SCALE GENOMIC DNA]</scope>
    <source>
        <strain evidence="1 2">20793-3</strain>
    </source>
</reference>
<dbReference type="Proteomes" id="UP000093197">
    <property type="component" value="Unassembled WGS sequence"/>
</dbReference>
<gene>
    <name evidence="1" type="ORF">AC094_14240</name>
</gene>
<evidence type="ECO:0000313" key="2">
    <source>
        <dbReference type="Proteomes" id="UP000093197"/>
    </source>
</evidence>
<dbReference type="PROSITE" id="PS51257">
    <property type="entry name" value="PROKAR_LIPOPROTEIN"/>
    <property type="match status" value="1"/>
</dbReference>
<name>A0A853PYB4_BACFG</name>
<evidence type="ECO:0000313" key="1">
    <source>
        <dbReference type="EMBL" id="OCR34017.1"/>
    </source>
</evidence>